<accession>A0A5C3QG78</accession>
<proteinExistence type="predicted"/>
<feature type="region of interest" description="Disordered" evidence="1">
    <location>
        <begin position="44"/>
        <end position="78"/>
    </location>
</feature>
<dbReference type="AlphaFoldDB" id="A0A5C3QG78"/>
<gene>
    <name evidence="2" type="ORF">BDV98DRAFT_169947</name>
</gene>
<evidence type="ECO:0000313" key="2">
    <source>
        <dbReference type="EMBL" id="TFK99490.1"/>
    </source>
</evidence>
<feature type="compositionally biased region" description="Low complexity" evidence="1">
    <location>
        <begin position="65"/>
        <end position="78"/>
    </location>
</feature>
<feature type="region of interest" description="Disordered" evidence="1">
    <location>
        <begin position="108"/>
        <end position="129"/>
    </location>
</feature>
<dbReference type="EMBL" id="ML178833">
    <property type="protein sequence ID" value="TFK99490.1"/>
    <property type="molecule type" value="Genomic_DNA"/>
</dbReference>
<organism evidence="2 3">
    <name type="scientific">Pterulicium gracile</name>
    <dbReference type="NCBI Taxonomy" id="1884261"/>
    <lineage>
        <taxon>Eukaryota</taxon>
        <taxon>Fungi</taxon>
        <taxon>Dikarya</taxon>
        <taxon>Basidiomycota</taxon>
        <taxon>Agaricomycotina</taxon>
        <taxon>Agaricomycetes</taxon>
        <taxon>Agaricomycetidae</taxon>
        <taxon>Agaricales</taxon>
        <taxon>Pleurotineae</taxon>
        <taxon>Pterulaceae</taxon>
        <taxon>Pterulicium</taxon>
    </lineage>
</organism>
<dbReference type="Proteomes" id="UP000305067">
    <property type="component" value="Unassembled WGS sequence"/>
</dbReference>
<name>A0A5C3QG78_9AGAR</name>
<evidence type="ECO:0000313" key="3">
    <source>
        <dbReference type="Proteomes" id="UP000305067"/>
    </source>
</evidence>
<sequence length="147" mass="16177">MTDSKSSPIAMPTTKAPPLLHYTGKFDMYHTGLKFLSDVYLPPNIAQPNTPPCTRRSSHTRPSRTSHSASPSARTPTAQLAFSCTTGSRGTPCRTSWWMTLSLSAQSPRTQPQSFSHRSKPLAQMRDWSPSKTVSLARWSWTGTAPA</sequence>
<protein>
    <submittedName>
        <fullName evidence="2">Uncharacterized protein</fullName>
    </submittedName>
</protein>
<keyword evidence="3" id="KW-1185">Reference proteome</keyword>
<evidence type="ECO:0000256" key="1">
    <source>
        <dbReference type="SAM" id="MobiDB-lite"/>
    </source>
</evidence>
<reference evidence="2 3" key="1">
    <citation type="journal article" date="2019" name="Nat. Ecol. Evol.">
        <title>Megaphylogeny resolves global patterns of mushroom evolution.</title>
        <authorList>
            <person name="Varga T."/>
            <person name="Krizsan K."/>
            <person name="Foldi C."/>
            <person name="Dima B."/>
            <person name="Sanchez-Garcia M."/>
            <person name="Sanchez-Ramirez S."/>
            <person name="Szollosi G.J."/>
            <person name="Szarkandi J.G."/>
            <person name="Papp V."/>
            <person name="Albert L."/>
            <person name="Andreopoulos W."/>
            <person name="Angelini C."/>
            <person name="Antonin V."/>
            <person name="Barry K.W."/>
            <person name="Bougher N.L."/>
            <person name="Buchanan P."/>
            <person name="Buyck B."/>
            <person name="Bense V."/>
            <person name="Catcheside P."/>
            <person name="Chovatia M."/>
            <person name="Cooper J."/>
            <person name="Damon W."/>
            <person name="Desjardin D."/>
            <person name="Finy P."/>
            <person name="Geml J."/>
            <person name="Haridas S."/>
            <person name="Hughes K."/>
            <person name="Justo A."/>
            <person name="Karasinski D."/>
            <person name="Kautmanova I."/>
            <person name="Kiss B."/>
            <person name="Kocsube S."/>
            <person name="Kotiranta H."/>
            <person name="LaButti K.M."/>
            <person name="Lechner B.E."/>
            <person name="Liimatainen K."/>
            <person name="Lipzen A."/>
            <person name="Lukacs Z."/>
            <person name="Mihaltcheva S."/>
            <person name="Morgado L.N."/>
            <person name="Niskanen T."/>
            <person name="Noordeloos M.E."/>
            <person name="Ohm R.A."/>
            <person name="Ortiz-Santana B."/>
            <person name="Ovrebo C."/>
            <person name="Racz N."/>
            <person name="Riley R."/>
            <person name="Savchenko A."/>
            <person name="Shiryaev A."/>
            <person name="Soop K."/>
            <person name="Spirin V."/>
            <person name="Szebenyi C."/>
            <person name="Tomsovsky M."/>
            <person name="Tulloss R.E."/>
            <person name="Uehling J."/>
            <person name="Grigoriev I.V."/>
            <person name="Vagvolgyi C."/>
            <person name="Papp T."/>
            <person name="Martin F.M."/>
            <person name="Miettinen O."/>
            <person name="Hibbett D.S."/>
            <person name="Nagy L.G."/>
        </authorList>
    </citation>
    <scope>NUCLEOTIDE SEQUENCE [LARGE SCALE GENOMIC DNA]</scope>
    <source>
        <strain evidence="2 3">CBS 309.79</strain>
    </source>
</reference>